<evidence type="ECO:0000313" key="9">
    <source>
        <dbReference type="EMBL" id="KAK7072353.1"/>
    </source>
</evidence>
<dbReference type="Proteomes" id="UP001381693">
    <property type="component" value="Unassembled WGS sequence"/>
</dbReference>
<evidence type="ECO:0000313" key="10">
    <source>
        <dbReference type="Proteomes" id="UP001381693"/>
    </source>
</evidence>
<keyword evidence="10" id="KW-1185">Reference proteome</keyword>
<dbReference type="FunFam" id="1.10.1410.10:FF:000002">
    <property type="entry name" value="terminal uridylyltransferase 4 isoform X1"/>
    <property type="match status" value="1"/>
</dbReference>
<dbReference type="InterPro" id="IPR054708">
    <property type="entry name" value="MTPAP-like_central"/>
</dbReference>
<keyword evidence="5" id="KW-0460">Magnesium</keyword>
<dbReference type="PROSITE" id="PS50158">
    <property type="entry name" value="ZF_CCHC"/>
    <property type="match status" value="1"/>
</dbReference>
<evidence type="ECO:0000259" key="8">
    <source>
        <dbReference type="PROSITE" id="PS50158"/>
    </source>
</evidence>
<evidence type="ECO:0000256" key="3">
    <source>
        <dbReference type="ARBA" id="ARBA00022679"/>
    </source>
</evidence>
<dbReference type="GO" id="GO:0003676">
    <property type="term" value="F:nucleic acid binding"/>
    <property type="evidence" value="ECO:0007669"/>
    <property type="project" value="InterPro"/>
</dbReference>
<keyword evidence="3 9" id="KW-0808">Transferase</keyword>
<dbReference type="CDD" id="cd05402">
    <property type="entry name" value="NT_PAP_TUTase"/>
    <property type="match status" value="1"/>
</dbReference>
<dbReference type="SMART" id="SM00343">
    <property type="entry name" value="ZnF_C2HC"/>
    <property type="match status" value="2"/>
</dbReference>
<comment type="cofactor">
    <cofactor evidence="2">
        <name>Mg(2+)</name>
        <dbReference type="ChEBI" id="CHEBI:18420"/>
    </cofactor>
</comment>
<sequence length="1471" mass="167954">MDGPSGGGGGDNRGSGGGWQGQKYDATNQIKQFLGVPMEEDERPVVDEVQRTPPQIIPRQRQAHLVNEHLNRSGSPSNRHQRMDSHRYHDGRHHVDGFDTHGRNQPRHYDMNRTLPHRYNEIRHRQDSFDNLNRGHHRMGHDRGYNSNFHNHYNMRDSKDQKDMRPNGPRHLNASGCGPGGMVSDTEAPDFPPSPEVLAELEEEFVYPLKKKSLKFPKAKFFCRLCDYHCDSLLVCGRHVMDSRHRKLKEAKNVDTSLKNMPVPTDVHVTVIDRLVRSVAEELQVSPQMMEQRKEVVAQLNDLLTSKVEGCHLEMVGSSLSGFCLKTSDINIDILMVDNLNPSTALLAVRELVGSSSSELFKDVVDDLSSSYPTMAFTHAKTGLRMVVGACSPSSRLTNQLLADYAAMDPRVKLLGIAFRYWAQLCQIDIQARGTLPPHVFPLMVVHFLQQHEPPVIPVLHMLQDNSESDGYLSPARAKEVWQTKNTQSIGKLWLEMFQFYTVGFKATEHIINVRQFKPMTRAEKTWNKKIAVEDPFLQKRNLTRTVSGNPVFEYIIDRFKSTYRYFAIPQLSFGPLFQHIAVKESRTNSGSSASIAGVAQKNKKGDVLLESLEKVGHSQSEESSECEMEKTDDDLDVTVEGEELDDEEDPASFSCGEPDLSLLAIEDTSNEDSGLTLSANGIISPEEEQFQLDKLTAPVPLLTPSQAAKLMAQVLEQQFVYKFDGKIFKTGVDPPLICRSCQKDGHSKAECREDELPPLNPLPPMKPYFINQLTEIFEHLMKDFEPTLEEIEERDQIVADLEFYIRQFFRGVTLKLFGSSANGFGFQRSDLDICLTFEGNPTGKGIDYIKVIASLAEKLKKYRQCSHVFAITTAKVPIVKFSIRRPALEGDLSLYNTLALQNTKLLATYAKIDNRVKCLGYGMKYFAKLCDIGDASRGSLSSYAYILMVLHFLQQCKPPVIPVLQELYDHSKPAPQLIIDNWNAWFYSDLKSLPKVWKGYRRNKESVGQLWVSMLRYYTETFNWKENVVTIRQHAPLTRLQKLWNSRCIVIEDPFDLSHNLGAGLSRKMNTFIMKAFIKGREVFGSPINFHPQNYKHLVDYLFDTRNLTDGAPPNDRGCRFCGKIGHIQKDCPKRKLNIERKEKRKQQKERQEQRSSALETKREETHKPDLKYVEDSRVREKSRVDSGPKGNLPASAKHPEGITVLRIPMRMLRTHINKWESSIAYQRYGYKLLGMIRFLPFECNSVMLNKRSVVILNTPADDEYKWAINMERADKSVMNFLHASIPHYYELYEFLLNAHAKYLQELNLDHKQELLPENIGEALHEKIKEITTIRKQKCTVKKKMRYIRKAERAAQERAKTEANAMRNKQWPVANDDHLHTQENFTGLNSSIRHQNKLPNGKQKTKPFINALQRSGCNDRTSILTEEVPGVQRVYASQLPSKNLDNAKEVVTLGTPPSSFLNVPGRHQKC</sequence>
<dbReference type="GO" id="GO:0031123">
    <property type="term" value="P:RNA 3'-end processing"/>
    <property type="evidence" value="ECO:0007669"/>
    <property type="project" value="TreeGrafter"/>
</dbReference>
<evidence type="ECO:0000256" key="4">
    <source>
        <dbReference type="ARBA" id="ARBA00022723"/>
    </source>
</evidence>
<gene>
    <name evidence="9" type="primary">ZCCHC11</name>
    <name evidence="9" type="ORF">SK128_022204</name>
</gene>
<organism evidence="9 10">
    <name type="scientific">Halocaridina rubra</name>
    <name type="common">Hawaiian red shrimp</name>
    <dbReference type="NCBI Taxonomy" id="373956"/>
    <lineage>
        <taxon>Eukaryota</taxon>
        <taxon>Metazoa</taxon>
        <taxon>Ecdysozoa</taxon>
        <taxon>Arthropoda</taxon>
        <taxon>Crustacea</taxon>
        <taxon>Multicrustacea</taxon>
        <taxon>Malacostraca</taxon>
        <taxon>Eumalacostraca</taxon>
        <taxon>Eucarida</taxon>
        <taxon>Decapoda</taxon>
        <taxon>Pleocyemata</taxon>
        <taxon>Caridea</taxon>
        <taxon>Atyoidea</taxon>
        <taxon>Atyidae</taxon>
        <taxon>Halocaridina</taxon>
    </lineage>
</organism>
<dbReference type="Pfam" id="PF22600">
    <property type="entry name" value="MTPAP-like_central"/>
    <property type="match status" value="1"/>
</dbReference>
<dbReference type="Pfam" id="PF00098">
    <property type="entry name" value="zf-CCHC"/>
    <property type="match status" value="1"/>
</dbReference>
<proteinExistence type="predicted"/>
<keyword evidence="4" id="KW-0479">Metal-binding</keyword>
<dbReference type="Pfam" id="PF19088">
    <property type="entry name" value="TUTase"/>
    <property type="match status" value="1"/>
</dbReference>
<dbReference type="Gene3D" id="3.30.460.10">
    <property type="entry name" value="Beta Polymerase, domain 2"/>
    <property type="match status" value="2"/>
</dbReference>
<dbReference type="SUPFAM" id="SSF81631">
    <property type="entry name" value="PAP/OAS1 substrate-binding domain"/>
    <property type="match status" value="2"/>
</dbReference>
<keyword evidence="6" id="KW-0862">Zinc</keyword>
<feature type="compositionally biased region" description="Basic and acidic residues" evidence="7">
    <location>
        <begin position="1150"/>
        <end position="1188"/>
    </location>
</feature>
<keyword evidence="6" id="KW-0863">Zinc-finger</keyword>
<dbReference type="InterPro" id="IPR045100">
    <property type="entry name" value="TUT4/7_NTP_transf"/>
</dbReference>
<feature type="compositionally biased region" description="Acidic residues" evidence="7">
    <location>
        <begin position="623"/>
        <end position="634"/>
    </location>
</feature>
<evidence type="ECO:0000256" key="6">
    <source>
        <dbReference type="PROSITE-ProRule" id="PRU00047"/>
    </source>
</evidence>
<dbReference type="Gene3D" id="1.10.1410.10">
    <property type="match status" value="2"/>
</dbReference>
<dbReference type="SUPFAM" id="SSF81301">
    <property type="entry name" value="Nucleotidyltransferase"/>
    <property type="match status" value="2"/>
</dbReference>
<protein>
    <submittedName>
        <fullName evidence="9">Terminal uridylyltransferase 4</fullName>
        <ecNumber evidence="9">2.7.7.52</ecNumber>
    </submittedName>
</protein>
<feature type="domain" description="CCHC-type" evidence="8">
    <location>
        <begin position="1120"/>
        <end position="1135"/>
    </location>
</feature>
<dbReference type="PANTHER" id="PTHR12271:SF66">
    <property type="entry name" value="TERMINAL URIDYLYLTRANSFERASE TAILOR"/>
    <property type="match status" value="1"/>
</dbReference>
<keyword evidence="9" id="KW-0548">Nucleotidyltransferase</keyword>
<feature type="region of interest" description="Disordered" evidence="7">
    <location>
        <begin position="1"/>
        <end position="26"/>
    </location>
</feature>
<feature type="compositionally biased region" description="Gly residues" evidence="7">
    <location>
        <begin position="1"/>
        <end position="20"/>
    </location>
</feature>
<dbReference type="InterPro" id="IPR036875">
    <property type="entry name" value="Znf_CCHC_sf"/>
</dbReference>
<dbReference type="EMBL" id="JAXCGZ010013530">
    <property type="protein sequence ID" value="KAK7072353.1"/>
    <property type="molecule type" value="Genomic_DNA"/>
</dbReference>
<comment type="caution">
    <text evidence="9">The sequence shown here is derived from an EMBL/GenBank/DDBJ whole genome shotgun (WGS) entry which is preliminary data.</text>
</comment>
<dbReference type="GO" id="GO:1990817">
    <property type="term" value="F:poly(A) RNA polymerase activity"/>
    <property type="evidence" value="ECO:0007669"/>
    <property type="project" value="UniProtKB-ARBA"/>
</dbReference>
<dbReference type="EC" id="2.7.7.52" evidence="9"/>
<evidence type="ECO:0000256" key="5">
    <source>
        <dbReference type="ARBA" id="ARBA00022842"/>
    </source>
</evidence>
<evidence type="ECO:0000256" key="7">
    <source>
        <dbReference type="SAM" id="MobiDB-lite"/>
    </source>
</evidence>
<dbReference type="GO" id="GO:0008270">
    <property type="term" value="F:zinc ion binding"/>
    <property type="evidence" value="ECO:0007669"/>
    <property type="project" value="UniProtKB-KW"/>
</dbReference>
<feature type="region of interest" description="Disordered" evidence="7">
    <location>
        <begin position="1137"/>
        <end position="1199"/>
    </location>
</feature>
<dbReference type="InterPro" id="IPR002058">
    <property type="entry name" value="PAP_assoc"/>
</dbReference>
<dbReference type="Pfam" id="PF03828">
    <property type="entry name" value="PAP_assoc"/>
    <property type="match status" value="2"/>
</dbReference>
<dbReference type="InterPro" id="IPR001878">
    <property type="entry name" value="Znf_CCHC"/>
</dbReference>
<dbReference type="InterPro" id="IPR043519">
    <property type="entry name" value="NT_sf"/>
</dbReference>
<comment type="cofactor">
    <cofactor evidence="1">
        <name>Mn(2+)</name>
        <dbReference type="ChEBI" id="CHEBI:29035"/>
    </cofactor>
</comment>
<name>A0AAN9A267_HALRR</name>
<dbReference type="SUPFAM" id="SSF57756">
    <property type="entry name" value="Retrovirus zinc finger-like domains"/>
    <property type="match status" value="1"/>
</dbReference>
<dbReference type="PANTHER" id="PTHR12271">
    <property type="entry name" value="POLY A POLYMERASE CID PAP -RELATED"/>
    <property type="match status" value="1"/>
</dbReference>
<dbReference type="GO" id="GO:0050265">
    <property type="term" value="F:RNA uridylyltransferase activity"/>
    <property type="evidence" value="ECO:0007669"/>
    <property type="project" value="UniProtKB-EC"/>
</dbReference>
<evidence type="ECO:0000256" key="1">
    <source>
        <dbReference type="ARBA" id="ARBA00001936"/>
    </source>
</evidence>
<evidence type="ECO:0000256" key="2">
    <source>
        <dbReference type="ARBA" id="ARBA00001946"/>
    </source>
</evidence>
<accession>A0AAN9A267</accession>
<feature type="region of interest" description="Disordered" evidence="7">
    <location>
        <begin position="615"/>
        <end position="634"/>
    </location>
</feature>
<reference evidence="9 10" key="1">
    <citation type="submission" date="2023-11" db="EMBL/GenBank/DDBJ databases">
        <title>Halocaridina rubra genome assembly.</title>
        <authorList>
            <person name="Smith C."/>
        </authorList>
    </citation>
    <scope>NUCLEOTIDE SEQUENCE [LARGE SCALE GENOMIC DNA]</scope>
    <source>
        <strain evidence="9">EP-1</strain>
        <tissue evidence="9">Whole</tissue>
    </source>
</reference>